<reference evidence="9" key="1">
    <citation type="submission" date="2022-01" db="EMBL/GenBank/DDBJ databases">
        <authorList>
            <person name="King R."/>
        </authorList>
    </citation>
    <scope>NUCLEOTIDE SEQUENCE</scope>
</reference>
<dbReference type="InterPro" id="IPR027417">
    <property type="entry name" value="P-loop_NTPase"/>
</dbReference>
<evidence type="ECO:0000313" key="10">
    <source>
        <dbReference type="Proteomes" id="UP001153712"/>
    </source>
</evidence>
<feature type="domain" description="Helicase C-terminal" evidence="8">
    <location>
        <begin position="384"/>
        <end position="465"/>
    </location>
</feature>
<dbReference type="SMART" id="SM00490">
    <property type="entry name" value="HELICc"/>
    <property type="match status" value="1"/>
</dbReference>
<dbReference type="InterPro" id="IPR011545">
    <property type="entry name" value="DEAD/DEAH_box_helicase_dom"/>
</dbReference>
<comment type="similarity">
    <text evidence="5">Belongs to the DEAD box helicase family.</text>
</comment>
<comment type="domain">
    <text evidence="5">The Q motif is unique to and characteristic of the DEAD box family of RNA helicases and controls ATP binding and hydrolysis.</text>
</comment>
<evidence type="ECO:0000259" key="8">
    <source>
        <dbReference type="SMART" id="SM00490"/>
    </source>
</evidence>
<dbReference type="CDD" id="cd17946">
    <property type="entry name" value="DEADc_DDX24"/>
    <property type="match status" value="1"/>
</dbReference>
<keyword evidence="2 5" id="KW-0378">Hydrolase</keyword>
<keyword evidence="4 5" id="KW-0694">RNA-binding</keyword>
<dbReference type="PANTHER" id="PTHR24031">
    <property type="entry name" value="RNA HELICASE"/>
    <property type="match status" value="1"/>
</dbReference>
<dbReference type="EC" id="3.6.4.13" evidence="5"/>
<dbReference type="AlphaFoldDB" id="A0A9N9TCW7"/>
<organism evidence="9 10">
    <name type="scientific">Phyllotreta striolata</name>
    <name type="common">Striped flea beetle</name>
    <name type="synonym">Crioceris striolata</name>
    <dbReference type="NCBI Taxonomy" id="444603"/>
    <lineage>
        <taxon>Eukaryota</taxon>
        <taxon>Metazoa</taxon>
        <taxon>Ecdysozoa</taxon>
        <taxon>Arthropoda</taxon>
        <taxon>Hexapoda</taxon>
        <taxon>Insecta</taxon>
        <taxon>Pterygota</taxon>
        <taxon>Neoptera</taxon>
        <taxon>Endopterygota</taxon>
        <taxon>Coleoptera</taxon>
        <taxon>Polyphaga</taxon>
        <taxon>Cucujiformia</taxon>
        <taxon>Chrysomeloidea</taxon>
        <taxon>Chrysomelidae</taxon>
        <taxon>Galerucinae</taxon>
        <taxon>Alticini</taxon>
        <taxon>Phyllotreta</taxon>
    </lineage>
</organism>
<dbReference type="Proteomes" id="UP001153712">
    <property type="component" value="Chromosome 11"/>
</dbReference>
<evidence type="ECO:0000256" key="5">
    <source>
        <dbReference type="RuleBase" id="RU365068"/>
    </source>
</evidence>
<dbReference type="GO" id="GO:0005524">
    <property type="term" value="F:ATP binding"/>
    <property type="evidence" value="ECO:0007669"/>
    <property type="project" value="UniProtKB-UniRule"/>
</dbReference>
<proteinExistence type="inferred from homology"/>
<comment type="catalytic activity">
    <reaction evidence="5">
        <text>ATP + H2O = ADP + phosphate + H(+)</text>
        <dbReference type="Rhea" id="RHEA:13065"/>
        <dbReference type="ChEBI" id="CHEBI:15377"/>
        <dbReference type="ChEBI" id="CHEBI:15378"/>
        <dbReference type="ChEBI" id="CHEBI:30616"/>
        <dbReference type="ChEBI" id="CHEBI:43474"/>
        <dbReference type="ChEBI" id="CHEBI:456216"/>
        <dbReference type="EC" id="3.6.4.13"/>
    </reaction>
</comment>
<accession>A0A9N9TCW7</accession>
<keyword evidence="10" id="KW-1185">Reference proteome</keyword>
<feature type="region of interest" description="Disordered" evidence="6">
    <location>
        <begin position="616"/>
        <end position="637"/>
    </location>
</feature>
<dbReference type="InterPro" id="IPR001650">
    <property type="entry name" value="Helicase_C-like"/>
</dbReference>
<keyword evidence="3 5" id="KW-0067">ATP-binding</keyword>
<dbReference type="OrthoDB" id="4310724at2759"/>
<dbReference type="GO" id="GO:0003724">
    <property type="term" value="F:RNA helicase activity"/>
    <property type="evidence" value="ECO:0007669"/>
    <property type="project" value="UniProtKB-EC"/>
</dbReference>
<dbReference type="Gene3D" id="3.40.50.300">
    <property type="entry name" value="P-loop containing nucleotide triphosphate hydrolases"/>
    <property type="match status" value="2"/>
</dbReference>
<dbReference type="EMBL" id="OU900104">
    <property type="protein sequence ID" value="CAG9855924.1"/>
    <property type="molecule type" value="Genomic_DNA"/>
</dbReference>
<dbReference type="InterPro" id="IPR014001">
    <property type="entry name" value="Helicase_ATP-bd"/>
</dbReference>
<evidence type="ECO:0000313" key="9">
    <source>
        <dbReference type="EMBL" id="CAG9855924.1"/>
    </source>
</evidence>
<dbReference type="GO" id="GO:0003723">
    <property type="term" value="F:RNA binding"/>
    <property type="evidence" value="ECO:0007669"/>
    <property type="project" value="UniProtKB-UniRule"/>
</dbReference>
<feature type="domain" description="Helicase ATP-binding" evidence="7">
    <location>
        <begin position="110"/>
        <end position="321"/>
    </location>
</feature>
<feature type="compositionally biased region" description="Basic residues" evidence="6">
    <location>
        <begin position="619"/>
        <end position="637"/>
    </location>
</feature>
<dbReference type="SMART" id="SM00487">
    <property type="entry name" value="DEXDc"/>
    <property type="match status" value="1"/>
</dbReference>
<name>A0A9N9TCW7_PHYSR</name>
<comment type="function">
    <text evidence="5">RNA helicase.</text>
</comment>
<dbReference type="CDD" id="cd18787">
    <property type="entry name" value="SF2_C_DEAD"/>
    <property type="match status" value="1"/>
</dbReference>
<evidence type="ECO:0000256" key="6">
    <source>
        <dbReference type="SAM" id="MobiDB-lite"/>
    </source>
</evidence>
<dbReference type="SUPFAM" id="SSF52540">
    <property type="entry name" value="P-loop containing nucleoside triphosphate hydrolases"/>
    <property type="match status" value="1"/>
</dbReference>
<evidence type="ECO:0000256" key="2">
    <source>
        <dbReference type="ARBA" id="ARBA00022801"/>
    </source>
</evidence>
<gene>
    <name evidence="9" type="ORF">PHYEVI_LOCUS2358</name>
</gene>
<evidence type="ECO:0000256" key="4">
    <source>
        <dbReference type="ARBA" id="ARBA00022884"/>
    </source>
</evidence>
<keyword evidence="5" id="KW-0347">Helicase</keyword>
<dbReference type="Pfam" id="PF00270">
    <property type="entry name" value="DEAD"/>
    <property type="match status" value="1"/>
</dbReference>
<evidence type="ECO:0000256" key="1">
    <source>
        <dbReference type="ARBA" id="ARBA00022741"/>
    </source>
</evidence>
<protein>
    <recommendedName>
        <fullName evidence="5">ATP-dependent RNA helicase</fullName>
        <ecNumber evidence="5">3.6.4.13</ecNumber>
    </recommendedName>
</protein>
<evidence type="ECO:0000259" key="7">
    <source>
        <dbReference type="SMART" id="SM00487"/>
    </source>
</evidence>
<evidence type="ECO:0000256" key="3">
    <source>
        <dbReference type="ARBA" id="ARBA00022840"/>
    </source>
</evidence>
<dbReference type="GO" id="GO:0016787">
    <property type="term" value="F:hydrolase activity"/>
    <property type="evidence" value="ECO:0007669"/>
    <property type="project" value="UniProtKB-KW"/>
</dbReference>
<sequence>MIEEANWKPIPVGNNLFSEGLIGIEECTDYTFTKNGDIKESSTPLKRKKKTSNNNKKKQKIDENDFTLATSGNTSNFDESDSVINQDYTLDAWSCFGLPDVILRAIGELGFDDPTPIQSMTLPSAILGRRDIVGAAETGSGKTLAFALPILTGILKLKESAGSEDCKPLYALILTPTRELAIQVKNHIVAVAKYTGVNVAVVVGGMAVVKQERILSKEPEIVIATPGRLWELIQQGNSHLSKVDKIKYLAIDETDRMLEKGHFQELNDLLEKINFDKNISKERQNFVFSATLTLVHELPNYLKSKRSKKIGNLTPEQKVQKIVKALGLNNPKVVDITEGKGTSETLTESKITCSIEEKDYYLFYFLKMHPGRTVVFCNSIGCVKRLGALLTLLNCNPLPLHASMQQRQRLKNIDRFTGNENSILIATDVAARGLDIPRIDHVLHYQTPRTSENYVHRSGRTARASREGISVVFIEPTEIPRYIKLCRTLGKADDMPSFPVRENVLSAMKKRVNLARDIDKLQLQVKKAGLESGWLQKTIEEADIIADDFNTKYDNKEVSKNKKLLELKKKQLLSLLNMPIYPEKFNGNHPLFSAALSSTTDSKNDSAITLVKDIAPKQNGKKKNPRLFKPKKHTIIK</sequence>
<feature type="compositionally biased region" description="Basic residues" evidence="6">
    <location>
        <begin position="45"/>
        <end position="59"/>
    </location>
</feature>
<feature type="region of interest" description="Disordered" evidence="6">
    <location>
        <begin position="40"/>
        <end position="64"/>
    </location>
</feature>
<keyword evidence="1 5" id="KW-0547">Nucleotide-binding</keyword>
<dbReference type="Pfam" id="PF00271">
    <property type="entry name" value="Helicase_C"/>
    <property type="match status" value="1"/>
</dbReference>